<dbReference type="GO" id="GO:0004462">
    <property type="term" value="F:lactoylglutathione lyase activity"/>
    <property type="evidence" value="ECO:0007669"/>
    <property type="project" value="TreeGrafter"/>
</dbReference>
<keyword evidence="3" id="KW-1185">Reference proteome</keyword>
<name>A0A9K3GF53_9EUKA</name>
<dbReference type="SUPFAM" id="SSF54593">
    <property type="entry name" value="Glyoxalase/Bleomycin resistance protein/Dihydroxybiphenyl dioxygenase"/>
    <property type="match status" value="1"/>
</dbReference>
<dbReference type="Pfam" id="PF00903">
    <property type="entry name" value="Glyoxalase"/>
    <property type="match status" value="1"/>
</dbReference>
<dbReference type="Proteomes" id="UP000265618">
    <property type="component" value="Unassembled WGS sequence"/>
</dbReference>
<dbReference type="PANTHER" id="PTHR46036:SF5">
    <property type="entry name" value="LACTOYLGLUTATHIONE LYASE"/>
    <property type="match status" value="1"/>
</dbReference>
<gene>
    <name evidence="2" type="ORF">KIPB_001363</name>
</gene>
<dbReference type="InterPro" id="IPR004360">
    <property type="entry name" value="Glyas_Fos-R_dOase_dom"/>
</dbReference>
<proteinExistence type="predicted"/>
<dbReference type="EMBL" id="BDIP01000192">
    <property type="protein sequence ID" value="GIQ80548.1"/>
    <property type="molecule type" value="Genomic_DNA"/>
</dbReference>
<evidence type="ECO:0000313" key="2">
    <source>
        <dbReference type="EMBL" id="GIQ80548.1"/>
    </source>
</evidence>
<protein>
    <recommendedName>
        <fullName evidence="1">VOC domain-containing protein</fullName>
    </recommendedName>
</protein>
<dbReference type="PANTHER" id="PTHR46036">
    <property type="entry name" value="LACTOYLGLUTATHIONE LYASE"/>
    <property type="match status" value="1"/>
</dbReference>
<sequence length="130" mass="14229">MTPTLHHVCFRIPENKIEEELQFYYDLGMELKSHEKFAQWKFDLYFLGFPGKGCTVELTTNYGTNEYSTGEAFSHIAIGADDVYAYVAGLPASVKVTRPAGPMGGKEGATVIAFVASPSGTRVEVVPNAM</sequence>
<dbReference type="OrthoDB" id="16820at2759"/>
<feature type="domain" description="VOC" evidence="1">
    <location>
        <begin position="4"/>
        <end position="128"/>
    </location>
</feature>
<organism evidence="2 3">
    <name type="scientific">Kipferlia bialata</name>
    <dbReference type="NCBI Taxonomy" id="797122"/>
    <lineage>
        <taxon>Eukaryota</taxon>
        <taxon>Metamonada</taxon>
        <taxon>Carpediemonas-like organisms</taxon>
        <taxon>Kipferlia</taxon>
    </lineage>
</organism>
<dbReference type="InterPro" id="IPR029068">
    <property type="entry name" value="Glyas_Bleomycin-R_OHBP_Dase"/>
</dbReference>
<dbReference type="InterPro" id="IPR037523">
    <property type="entry name" value="VOC_core"/>
</dbReference>
<dbReference type="PROSITE" id="PS51819">
    <property type="entry name" value="VOC"/>
    <property type="match status" value="1"/>
</dbReference>
<reference evidence="2 3" key="1">
    <citation type="journal article" date="2018" name="PLoS ONE">
        <title>The draft genome of Kipferlia bialata reveals reductive genome evolution in fornicate parasites.</title>
        <authorList>
            <person name="Tanifuji G."/>
            <person name="Takabayashi S."/>
            <person name="Kume K."/>
            <person name="Takagi M."/>
            <person name="Nakayama T."/>
            <person name="Kamikawa R."/>
            <person name="Inagaki Y."/>
            <person name="Hashimoto T."/>
        </authorList>
    </citation>
    <scope>NUCLEOTIDE SEQUENCE [LARGE SCALE GENOMIC DNA]</scope>
    <source>
        <strain evidence="2">NY0173</strain>
    </source>
</reference>
<evidence type="ECO:0000259" key="1">
    <source>
        <dbReference type="PROSITE" id="PS51819"/>
    </source>
</evidence>
<dbReference type="GO" id="GO:0005737">
    <property type="term" value="C:cytoplasm"/>
    <property type="evidence" value="ECO:0007669"/>
    <property type="project" value="TreeGrafter"/>
</dbReference>
<dbReference type="AlphaFoldDB" id="A0A9K3GF53"/>
<accession>A0A9K3GF53</accession>
<dbReference type="GO" id="GO:0019243">
    <property type="term" value="P:methylglyoxal catabolic process to D-lactate via S-lactoyl-glutathione"/>
    <property type="evidence" value="ECO:0007669"/>
    <property type="project" value="TreeGrafter"/>
</dbReference>
<comment type="caution">
    <text evidence="2">The sequence shown here is derived from an EMBL/GenBank/DDBJ whole genome shotgun (WGS) entry which is preliminary data.</text>
</comment>
<evidence type="ECO:0000313" key="3">
    <source>
        <dbReference type="Proteomes" id="UP000265618"/>
    </source>
</evidence>
<dbReference type="Gene3D" id="3.10.180.10">
    <property type="entry name" value="2,3-Dihydroxybiphenyl 1,2-Dioxygenase, domain 1"/>
    <property type="match status" value="1"/>
</dbReference>